<dbReference type="Pfam" id="PF12787">
    <property type="entry name" value="EcsC"/>
    <property type="match status" value="1"/>
</dbReference>
<dbReference type="EMBL" id="WKJL01000010">
    <property type="protein sequence ID" value="MRW85343.1"/>
    <property type="molecule type" value="Genomic_DNA"/>
</dbReference>
<keyword evidence="2" id="KW-1185">Reference proteome</keyword>
<dbReference type="RefSeq" id="WP_154358385.1">
    <property type="nucleotide sequence ID" value="NZ_WKJL01000010.1"/>
</dbReference>
<sequence>MATALSEGKIMAALDWAYDKAVNGVAGLDSADELANDYLKQDGTLEDQVNSLIRWQNTKAGTSGFLSGLGGLLTMPITIPANITSVMYVQIRMIAAIARMGGHDLQQDQVKSLVYVCLLGNGAKDVLKDIGIVVGRKLTENAIKNISGKTITAINQKVGFRLLTKFGEKGAINLGKAVPLLGGLIGATFDSVATNTIGNVARNTFISSLTAETAK</sequence>
<evidence type="ECO:0000313" key="1">
    <source>
        <dbReference type="EMBL" id="MRW85343.1"/>
    </source>
</evidence>
<gene>
    <name evidence="1" type="ORF">GJ698_14755</name>
</gene>
<comment type="caution">
    <text evidence="1">The sequence shown here is derived from an EMBL/GenBank/DDBJ whole genome shotgun (WGS) entry which is preliminary data.</text>
</comment>
<dbReference type="InterPro" id="IPR024787">
    <property type="entry name" value="EcsC"/>
</dbReference>
<organism evidence="1 2">
    <name type="scientific">Duganella aquatilis</name>
    <dbReference type="NCBI Taxonomy" id="2666082"/>
    <lineage>
        <taxon>Bacteria</taxon>
        <taxon>Pseudomonadati</taxon>
        <taxon>Pseudomonadota</taxon>
        <taxon>Betaproteobacteria</taxon>
        <taxon>Burkholderiales</taxon>
        <taxon>Oxalobacteraceae</taxon>
        <taxon>Telluria group</taxon>
        <taxon>Duganella</taxon>
    </lineage>
</organism>
<reference evidence="1 2" key="1">
    <citation type="submission" date="2019-11" db="EMBL/GenBank/DDBJ databases">
        <title>Novel species isolated from a subtropical stream in China.</title>
        <authorList>
            <person name="Lu H."/>
        </authorList>
    </citation>
    <scope>NUCLEOTIDE SEQUENCE [LARGE SCALE GENOMIC DNA]</scope>
    <source>
        <strain evidence="1 2">FT26W</strain>
    </source>
</reference>
<proteinExistence type="predicted"/>
<name>A0A844CY28_9BURK</name>
<protein>
    <submittedName>
        <fullName evidence="1">EcsC family protein</fullName>
    </submittedName>
</protein>
<dbReference type="PANTHER" id="PTHR41260">
    <property type="entry name" value="PROTEIN ECSC"/>
    <property type="match status" value="1"/>
</dbReference>
<dbReference type="Proteomes" id="UP000439986">
    <property type="component" value="Unassembled WGS sequence"/>
</dbReference>
<dbReference type="AlphaFoldDB" id="A0A844CY28"/>
<evidence type="ECO:0000313" key="2">
    <source>
        <dbReference type="Proteomes" id="UP000439986"/>
    </source>
</evidence>
<dbReference type="PANTHER" id="PTHR41260:SF1">
    <property type="entry name" value="PROTEIN ECSC"/>
    <property type="match status" value="1"/>
</dbReference>
<accession>A0A844CY28</accession>